<dbReference type="SMART" id="SM00645">
    <property type="entry name" value="Pept_C1"/>
    <property type="match status" value="1"/>
</dbReference>
<proteinExistence type="inferred from homology"/>
<name>A0A7S3I4I9_9SPIT</name>
<dbReference type="InterPro" id="IPR038765">
    <property type="entry name" value="Papain-like_cys_pep_sf"/>
</dbReference>
<reference evidence="5" key="1">
    <citation type="submission" date="2021-01" db="EMBL/GenBank/DDBJ databases">
        <authorList>
            <person name="Corre E."/>
            <person name="Pelletier E."/>
            <person name="Niang G."/>
            <person name="Scheremetjew M."/>
            <person name="Finn R."/>
            <person name="Kale V."/>
            <person name="Holt S."/>
            <person name="Cochrane G."/>
            <person name="Meng A."/>
            <person name="Brown T."/>
            <person name="Cohen L."/>
        </authorList>
    </citation>
    <scope>NUCLEOTIDE SEQUENCE</scope>
    <source>
        <strain evidence="5">Fehren 1</strain>
    </source>
</reference>
<dbReference type="GO" id="GO:0006508">
    <property type="term" value="P:proteolysis"/>
    <property type="evidence" value="ECO:0007669"/>
    <property type="project" value="InterPro"/>
</dbReference>
<evidence type="ECO:0000313" key="5">
    <source>
        <dbReference type="EMBL" id="CAE0312634.1"/>
    </source>
</evidence>
<feature type="transmembrane region" description="Helical" evidence="3">
    <location>
        <begin position="6"/>
        <end position="24"/>
    </location>
</feature>
<keyword evidence="3" id="KW-1133">Transmembrane helix</keyword>
<evidence type="ECO:0000256" key="1">
    <source>
        <dbReference type="ARBA" id="ARBA00008455"/>
    </source>
</evidence>
<accession>A0A7S3I4I9</accession>
<sequence>MGQYYAVIGFFIATMAAAALYTFLNPQQSFAGMPVIDESAMLIHNGQSHRFQQGANEFFNGWTISDAKKLFETGLSDVPQIDPCKSSKDEEMVIPESFDWREENPECVQEAPAVAQNCTASYIMSTLSAASDRICKGGKKEPIQLSSQELIDCNSNTDCLRGTVNKVLAWGKRRGFLPESCYPTTGTQGECPVDHLEENECRSSNNFYRVVDFCIATETSNIKKEILTNGPVLAQLSPYTDMLTYSDGVYSRTPDAFRFQGSHVFKVVGWETSDETGDNWIVENTWGADWGENGYGKIAGGGETQIDFYALSFSMYPKTIADYYQEQAQAQMNAQMAEQAAAEDDLEADIDQIFLDDEDATVTEEGIDGEL</sequence>
<keyword evidence="3" id="KW-0812">Transmembrane</keyword>
<organism evidence="5">
    <name type="scientific">Favella ehrenbergii</name>
    <dbReference type="NCBI Taxonomy" id="182087"/>
    <lineage>
        <taxon>Eukaryota</taxon>
        <taxon>Sar</taxon>
        <taxon>Alveolata</taxon>
        <taxon>Ciliophora</taxon>
        <taxon>Intramacronucleata</taxon>
        <taxon>Spirotrichea</taxon>
        <taxon>Choreotrichia</taxon>
        <taxon>Tintinnida</taxon>
        <taxon>Xystonellidae</taxon>
        <taxon>Favella</taxon>
    </lineage>
</organism>
<dbReference type="SUPFAM" id="SSF54001">
    <property type="entry name" value="Cysteine proteinases"/>
    <property type="match status" value="1"/>
</dbReference>
<evidence type="ECO:0000256" key="3">
    <source>
        <dbReference type="SAM" id="Phobius"/>
    </source>
</evidence>
<dbReference type="PANTHER" id="PTHR12411">
    <property type="entry name" value="CYSTEINE PROTEASE FAMILY C1-RELATED"/>
    <property type="match status" value="1"/>
</dbReference>
<gene>
    <name evidence="5" type="ORF">FEHR0123_LOCUS7556</name>
</gene>
<evidence type="ECO:0000256" key="2">
    <source>
        <dbReference type="ARBA" id="ARBA00023145"/>
    </source>
</evidence>
<protein>
    <recommendedName>
        <fullName evidence="4">Peptidase C1A papain C-terminal domain-containing protein</fullName>
    </recommendedName>
</protein>
<dbReference type="Pfam" id="PF00112">
    <property type="entry name" value="Peptidase_C1"/>
    <property type="match status" value="1"/>
</dbReference>
<dbReference type="AlphaFoldDB" id="A0A7S3I4I9"/>
<keyword evidence="2" id="KW-0865">Zymogen</keyword>
<dbReference type="InterPro" id="IPR000668">
    <property type="entry name" value="Peptidase_C1A_C"/>
</dbReference>
<dbReference type="GO" id="GO:0008234">
    <property type="term" value="F:cysteine-type peptidase activity"/>
    <property type="evidence" value="ECO:0007669"/>
    <property type="project" value="InterPro"/>
</dbReference>
<dbReference type="InterPro" id="IPR013128">
    <property type="entry name" value="Peptidase_C1A"/>
</dbReference>
<keyword evidence="3" id="KW-0472">Membrane</keyword>
<comment type="similarity">
    <text evidence="1">Belongs to the peptidase C1 family.</text>
</comment>
<dbReference type="Gene3D" id="3.90.70.10">
    <property type="entry name" value="Cysteine proteinases"/>
    <property type="match status" value="1"/>
</dbReference>
<evidence type="ECO:0000259" key="4">
    <source>
        <dbReference type="SMART" id="SM00645"/>
    </source>
</evidence>
<dbReference type="EMBL" id="HBIE01024657">
    <property type="protein sequence ID" value="CAE0312634.1"/>
    <property type="molecule type" value="Transcribed_RNA"/>
</dbReference>
<feature type="domain" description="Peptidase C1A papain C-terminal" evidence="4">
    <location>
        <begin position="94"/>
        <end position="315"/>
    </location>
</feature>